<keyword evidence="1" id="KW-0812">Transmembrane</keyword>
<keyword evidence="3" id="KW-1185">Reference proteome</keyword>
<evidence type="ECO:0000313" key="3">
    <source>
        <dbReference type="Proteomes" id="UP000785679"/>
    </source>
</evidence>
<comment type="caution">
    <text evidence="2">The sequence shown here is derived from an EMBL/GenBank/DDBJ whole genome shotgun (WGS) entry which is preliminary data.</text>
</comment>
<dbReference type="OrthoDB" id="327433at2759"/>
<evidence type="ECO:0000256" key="1">
    <source>
        <dbReference type="SAM" id="Phobius"/>
    </source>
</evidence>
<proteinExistence type="predicted"/>
<dbReference type="EMBL" id="RRYP01001183">
    <property type="protein sequence ID" value="TNV86291.1"/>
    <property type="molecule type" value="Genomic_DNA"/>
</dbReference>
<feature type="transmembrane region" description="Helical" evidence="1">
    <location>
        <begin position="54"/>
        <end position="70"/>
    </location>
</feature>
<organism evidence="2 3">
    <name type="scientific">Halteria grandinella</name>
    <dbReference type="NCBI Taxonomy" id="5974"/>
    <lineage>
        <taxon>Eukaryota</taxon>
        <taxon>Sar</taxon>
        <taxon>Alveolata</taxon>
        <taxon>Ciliophora</taxon>
        <taxon>Intramacronucleata</taxon>
        <taxon>Spirotrichea</taxon>
        <taxon>Stichotrichia</taxon>
        <taxon>Sporadotrichida</taxon>
        <taxon>Halteriidae</taxon>
        <taxon>Halteria</taxon>
    </lineage>
</organism>
<gene>
    <name evidence="2" type="ORF">FGO68_gene1612</name>
</gene>
<protein>
    <submittedName>
        <fullName evidence="2">Uncharacterized protein</fullName>
    </submittedName>
</protein>
<name>A0A8J8P685_HALGN</name>
<dbReference type="AlphaFoldDB" id="A0A8J8P685"/>
<evidence type="ECO:0000313" key="2">
    <source>
        <dbReference type="EMBL" id="TNV86291.1"/>
    </source>
</evidence>
<sequence>MPITLAKWSILSTTLVFLKDYPSFQLMIIQFILFASQVLIIIGKPLDSRLENNITLFNELMTSLFLYGLFTLTDSMGRNESKVECGLAMLYLVFFTISVNMFKVLVQLILMINFRILFKKLTRKSKDKVISHKPSELIATSNLSLIQKAHNKMALRQLSTVSIMAPPDNASFNAVFSMRQMQY</sequence>
<feature type="transmembrane region" description="Helical" evidence="1">
    <location>
        <begin position="90"/>
        <end position="118"/>
    </location>
</feature>
<dbReference type="Proteomes" id="UP000785679">
    <property type="component" value="Unassembled WGS sequence"/>
</dbReference>
<keyword evidence="1" id="KW-0472">Membrane</keyword>
<accession>A0A8J8P685</accession>
<keyword evidence="1" id="KW-1133">Transmembrane helix</keyword>
<feature type="transmembrane region" description="Helical" evidence="1">
    <location>
        <begin position="24"/>
        <end position="42"/>
    </location>
</feature>
<reference evidence="2" key="1">
    <citation type="submission" date="2019-06" db="EMBL/GenBank/DDBJ databases">
        <authorList>
            <person name="Zheng W."/>
        </authorList>
    </citation>
    <scope>NUCLEOTIDE SEQUENCE</scope>
    <source>
        <strain evidence="2">QDHG01</strain>
    </source>
</reference>